<feature type="compositionally biased region" description="Pro residues" evidence="1">
    <location>
        <begin position="86"/>
        <end position="97"/>
    </location>
</feature>
<gene>
    <name evidence="2" type="ORF">C8A04DRAFT_23793</name>
</gene>
<organism evidence="2 3">
    <name type="scientific">Dichotomopilus funicola</name>
    <dbReference type="NCBI Taxonomy" id="1934379"/>
    <lineage>
        <taxon>Eukaryota</taxon>
        <taxon>Fungi</taxon>
        <taxon>Dikarya</taxon>
        <taxon>Ascomycota</taxon>
        <taxon>Pezizomycotina</taxon>
        <taxon>Sordariomycetes</taxon>
        <taxon>Sordariomycetidae</taxon>
        <taxon>Sordariales</taxon>
        <taxon>Chaetomiaceae</taxon>
        <taxon>Dichotomopilus</taxon>
    </lineage>
</organism>
<reference evidence="2" key="2">
    <citation type="submission" date="2023-05" db="EMBL/GenBank/DDBJ databases">
        <authorList>
            <consortium name="Lawrence Berkeley National Laboratory"/>
            <person name="Steindorff A."/>
            <person name="Hensen N."/>
            <person name="Bonometti L."/>
            <person name="Westerberg I."/>
            <person name="Brannstrom I.O."/>
            <person name="Guillou S."/>
            <person name="Cros-Aarteil S."/>
            <person name="Calhoun S."/>
            <person name="Haridas S."/>
            <person name="Kuo A."/>
            <person name="Mondo S."/>
            <person name="Pangilinan J."/>
            <person name="Riley R."/>
            <person name="Labutti K."/>
            <person name="Andreopoulos B."/>
            <person name="Lipzen A."/>
            <person name="Chen C."/>
            <person name="Yanf M."/>
            <person name="Daum C."/>
            <person name="Ng V."/>
            <person name="Clum A."/>
            <person name="Ohm R."/>
            <person name="Martin F."/>
            <person name="Silar P."/>
            <person name="Natvig D."/>
            <person name="Lalanne C."/>
            <person name="Gautier V."/>
            <person name="Ament-Velasquez S.L."/>
            <person name="Kruys A."/>
            <person name="Hutchinson M.I."/>
            <person name="Powell A.J."/>
            <person name="Barry K."/>
            <person name="Miller A.N."/>
            <person name="Grigoriev I.V."/>
            <person name="Debuchy R."/>
            <person name="Gladieux P."/>
            <person name="Thoren M.H."/>
            <person name="Johannesson H."/>
        </authorList>
    </citation>
    <scope>NUCLEOTIDE SEQUENCE</scope>
    <source>
        <strain evidence="2">CBS 141.50</strain>
    </source>
</reference>
<dbReference type="RefSeq" id="XP_062641372.1">
    <property type="nucleotide sequence ID" value="XM_062778811.1"/>
</dbReference>
<keyword evidence="3" id="KW-1185">Reference proteome</keyword>
<dbReference type="Proteomes" id="UP001302676">
    <property type="component" value="Unassembled WGS sequence"/>
</dbReference>
<evidence type="ECO:0000313" key="2">
    <source>
        <dbReference type="EMBL" id="KAK4148001.1"/>
    </source>
</evidence>
<comment type="caution">
    <text evidence="2">The sequence shown here is derived from an EMBL/GenBank/DDBJ whole genome shotgun (WGS) entry which is preliminary data.</text>
</comment>
<dbReference type="GeneID" id="87815424"/>
<evidence type="ECO:0000313" key="3">
    <source>
        <dbReference type="Proteomes" id="UP001302676"/>
    </source>
</evidence>
<evidence type="ECO:0000256" key="1">
    <source>
        <dbReference type="SAM" id="MobiDB-lite"/>
    </source>
</evidence>
<proteinExistence type="predicted"/>
<dbReference type="EMBL" id="MU853554">
    <property type="protein sequence ID" value="KAK4148001.1"/>
    <property type="molecule type" value="Genomic_DNA"/>
</dbReference>
<reference evidence="2" key="1">
    <citation type="journal article" date="2023" name="Mol. Phylogenet. Evol.">
        <title>Genome-scale phylogeny and comparative genomics of the fungal order Sordariales.</title>
        <authorList>
            <person name="Hensen N."/>
            <person name="Bonometti L."/>
            <person name="Westerberg I."/>
            <person name="Brannstrom I.O."/>
            <person name="Guillou S."/>
            <person name="Cros-Aarteil S."/>
            <person name="Calhoun S."/>
            <person name="Haridas S."/>
            <person name="Kuo A."/>
            <person name="Mondo S."/>
            <person name="Pangilinan J."/>
            <person name="Riley R."/>
            <person name="LaButti K."/>
            <person name="Andreopoulos B."/>
            <person name="Lipzen A."/>
            <person name="Chen C."/>
            <person name="Yan M."/>
            <person name="Daum C."/>
            <person name="Ng V."/>
            <person name="Clum A."/>
            <person name="Steindorff A."/>
            <person name="Ohm R.A."/>
            <person name="Martin F."/>
            <person name="Silar P."/>
            <person name="Natvig D.O."/>
            <person name="Lalanne C."/>
            <person name="Gautier V."/>
            <person name="Ament-Velasquez S.L."/>
            <person name="Kruys A."/>
            <person name="Hutchinson M.I."/>
            <person name="Powell A.J."/>
            <person name="Barry K."/>
            <person name="Miller A.N."/>
            <person name="Grigoriev I.V."/>
            <person name="Debuchy R."/>
            <person name="Gladieux P."/>
            <person name="Hiltunen Thoren M."/>
            <person name="Johannesson H."/>
        </authorList>
    </citation>
    <scope>NUCLEOTIDE SEQUENCE</scope>
    <source>
        <strain evidence="2">CBS 141.50</strain>
    </source>
</reference>
<feature type="compositionally biased region" description="Basic and acidic residues" evidence="1">
    <location>
        <begin position="40"/>
        <end position="52"/>
    </location>
</feature>
<feature type="region of interest" description="Disordered" evidence="1">
    <location>
        <begin position="16"/>
        <end position="54"/>
    </location>
</feature>
<name>A0AAN6VBP9_9PEZI</name>
<sequence>MTTEPTDPDLFLLALDLSDSEPDEAALPADTPSSTSNPTTEHRPTRAERSALSEEAFQSLKKTYLPKIENGEIHTHVLSLVTSPSSSPPPSSPPAEPTPLTKPEAQDLLHAAEELYFFKRYAEAVNFLQTVLNHTDSGDSVNNELGDKARKRVDGETRRLLGYYLERATARLGEGRRGGFGCT</sequence>
<dbReference type="AlphaFoldDB" id="A0AAN6VBP9"/>
<protein>
    <submittedName>
        <fullName evidence="2">Uncharacterized protein</fullName>
    </submittedName>
</protein>
<accession>A0AAN6VBP9</accession>
<feature type="region of interest" description="Disordered" evidence="1">
    <location>
        <begin position="79"/>
        <end position="102"/>
    </location>
</feature>